<protein>
    <submittedName>
        <fullName evidence="1">Uncharacterized protein</fullName>
    </submittedName>
</protein>
<sequence length="142" mass="15551">MQRICRGARGVRLTKAFPQGCELLLVTQAAALLCREEPEYSRSSVITALSSAVDASEISEEKKARDFQADTSESSVYKEIPALSEAVLRATGRLVPVINVPVLKEPLAKTKLRRLKIKSWLKVGMGSQPSVPRNVPRMVSST</sequence>
<evidence type="ECO:0000313" key="1">
    <source>
        <dbReference type="EMBL" id="KAJ1081421.1"/>
    </source>
</evidence>
<name>A0AAV7KPZ1_PLEWA</name>
<comment type="caution">
    <text evidence="1">The sequence shown here is derived from an EMBL/GenBank/DDBJ whole genome shotgun (WGS) entry which is preliminary data.</text>
</comment>
<evidence type="ECO:0000313" key="2">
    <source>
        <dbReference type="Proteomes" id="UP001066276"/>
    </source>
</evidence>
<reference evidence="1" key="1">
    <citation type="journal article" date="2022" name="bioRxiv">
        <title>Sequencing and chromosome-scale assembly of the giantPleurodeles waltlgenome.</title>
        <authorList>
            <person name="Brown T."/>
            <person name="Elewa A."/>
            <person name="Iarovenko S."/>
            <person name="Subramanian E."/>
            <person name="Araus A.J."/>
            <person name="Petzold A."/>
            <person name="Susuki M."/>
            <person name="Suzuki K.-i.T."/>
            <person name="Hayashi T."/>
            <person name="Toyoda A."/>
            <person name="Oliveira C."/>
            <person name="Osipova E."/>
            <person name="Leigh N.D."/>
            <person name="Simon A."/>
            <person name="Yun M.H."/>
        </authorList>
    </citation>
    <scope>NUCLEOTIDE SEQUENCE</scope>
    <source>
        <strain evidence="1">20211129_DDA</strain>
        <tissue evidence="1">Liver</tissue>
    </source>
</reference>
<dbReference type="EMBL" id="JANPWB010000016">
    <property type="protein sequence ID" value="KAJ1081421.1"/>
    <property type="molecule type" value="Genomic_DNA"/>
</dbReference>
<organism evidence="1 2">
    <name type="scientific">Pleurodeles waltl</name>
    <name type="common">Iberian ribbed newt</name>
    <dbReference type="NCBI Taxonomy" id="8319"/>
    <lineage>
        <taxon>Eukaryota</taxon>
        <taxon>Metazoa</taxon>
        <taxon>Chordata</taxon>
        <taxon>Craniata</taxon>
        <taxon>Vertebrata</taxon>
        <taxon>Euteleostomi</taxon>
        <taxon>Amphibia</taxon>
        <taxon>Batrachia</taxon>
        <taxon>Caudata</taxon>
        <taxon>Salamandroidea</taxon>
        <taxon>Salamandridae</taxon>
        <taxon>Pleurodelinae</taxon>
        <taxon>Pleurodeles</taxon>
    </lineage>
</organism>
<keyword evidence="2" id="KW-1185">Reference proteome</keyword>
<accession>A0AAV7KPZ1</accession>
<gene>
    <name evidence="1" type="ORF">NDU88_001603</name>
</gene>
<dbReference type="Proteomes" id="UP001066276">
    <property type="component" value="Chromosome 12"/>
</dbReference>
<dbReference type="AlphaFoldDB" id="A0AAV7KPZ1"/>
<proteinExistence type="predicted"/>